<feature type="compositionally biased region" description="Acidic residues" evidence="2">
    <location>
        <begin position="15"/>
        <end position="24"/>
    </location>
</feature>
<dbReference type="OrthoDB" id="204360at2157"/>
<keyword evidence="1" id="KW-0175">Coiled coil</keyword>
<evidence type="ECO:0000313" key="4">
    <source>
        <dbReference type="Proteomes" id="UP000198932"/>
    </source>
</evidence>
<evidence type="ECO:0000313" key="3">
    <source>
        <dbReference type="EMBL" id="SFR30933.1"/>
    </source>
</evidence>
<evidence type="ECO:0000256" key="1">
    <source>
        <dbReference type="SAM" id="Coils"/>
    </source>
</evidence>
<dbReference type="InterPro" id="IPR055542">
    <property type="entry name" value="DUF7118"/>
</dbReference>
<dbReference type="EMBL" id="FOYN01000001">
    <property type="protein sequence ID" value="SFR30933.1"/>
    <property type="molecule type" value="Genomic_DNA"/>
</dbReference>
<reference evidence="4" key="1">
    <citation type="submission" date="2016-10" db="EMBL/GenBank/DDBJ databases">
        <authorList>
            <person name="Varghese N."/>
            <person name="Submissions S."/>
        </authorList>
    </citation>
    <scope>NUCLEOTIDE SEQUENCE [LARGE SCALE GENOMIC DNA]</scope>
    <source>
        <strain evidence="4">RD 26</strain>
    </source>
</reference>
<dbReference type="Proteomes" id="UP000198932">
    <property type="component" value="Unassembled WGS sequence"/>
</dbReference>
<accession>A0A1I6FLV4</accession>
<protein>
    <submittedName>
        <fullName evidence="3">Uncharacterized protein</fullName>
    </submittedName>
</protein>
<dbReference type="Pfam" id="PF23432">
    <property type="entry name" value="DUF7118"/>
    <property type="match status" value="1"/>
</dbReference>
<dbReference type="STRING" id="35743.SAMN04487937_0768"/>
<feature type="region of interest" description="Disordered" evidence="2">
    <location>
        <begin position="1"/>
        <end position="31"/>
    </location>
</feature>
<dbReference type="RefSeq" id="WP_092920244.1">
    <property type="nucleotide sequence ID" value="NZ_FOYN01000001.1"/>
</dbReference>
<keyword evidence="4" id="KW-1185">Reference proteome</keyword>
<dbReference type="AlphaFoldDB" id="A0A1I6FLV4"/>
<proteinExistence type="predicted"/>
<feature type="coiled-coil region" evidence="1">
    <location>
        <begin position="157"/>
        <end position="184"/>
    </location>
</feature>
<evidence type="ECO:0000256" key="2">
    <source>
        <dbReference type="SAM" id="MobiDB-lite"/>
    </source>
</evidence>
<sequence length="395" mass="44127">MAEGAGGTARRGDEEGGAGDDDPVSEAGEAAARLRERYDELRRIEERIDGYGRDRVEAAADAYRRAHRILDRYEEDAVGSGDFESYVRFRGEFDDATDVDDDLPAADAFEAADEAVDKRRLSESDFAAAREALEPAGEFVDLLEAYDDAVDDYRGARKAAREARKRLDARLDELREVAAMADADLDADLDRLRDPIEAYDEGIRAAFREFFESASAREVFDFLDRADATPFVDVDVPPTDLAEYVETHAAGEEPPATLLEYADYTNSKLEHYVDDPGALRTAVAVHRTYLERLDGEPLTVDWPPKPGDELAYEIDELVPLVGRIADDEVVATLRSVRELARSDEYERLRRAAEVRHELDDDALALIDRGEADERVAEAERTLSLVDDVLAETERE</sequence>
<name>A0A1I6FLV4_HALSD</name>
<gene>
    <name evidence="3" type="ORF">SAMN04487937_0768</name>
</gene>
<organism evidence="3 4">
    <name type="scientific">Halorubrum sodomense</name>
    <dbReference type="NCBI Taxonomy" id="35743"/>
    <lineage>
        <taxon>Archaea</taxon>
        <taxon>Methanobacteriati</taxon>
        <taxon>Methanobacteriota</taxon>
        <taxon>Stenosarchaea group</taxon>
        <taxon>Halobacteria</taxon>
        <taxon>Halobacteriales</taxon>
        <taxon>Haloferacaceae</taxon>
        <taxon>Halorubrum</taxon>
    </lineage>
</organism>